<reference evidence="2" key="1">
    <citation type="journal article" date="2018" name="Nat. Microbiol.">
        <title>Leveraging single-cell genomics to expand the fungal tree of life.</title>
        <authorList>
            <person name="Ahrendt S.R."/>
            <person name="Quandt C.A."/>
            <person name="Ciobanu D."/>
            <person name="Clum A."/>
            <person name="Salamov A."/>
            <person name="Andreopoulos B."/>
            <person name="Cheng J.F."/>
            <person name="Woyke T."/>
            <person name="Pelin A."/>
            <person name="Henrissat B."/>
            <person name="Reynolds N.K."/>
            <person name="Benny G.L."/>
            <person name="Smith M.E."/>
            <person name="James T.Y."/>
            <person name="Grigoriev I.V."/>
        </authorList>
    </citation>
    <scope>NUCLEOTIDE SEQUENCE [LARGE SCALE GENOMIC DNA]</scope>
    <source>
        <strain evidence="2">CSF55</strain>
    </source>
</reference>
<gene>
    <name evidence="1" type="ORF">ROZALSC1DRAFT_26619</name>
</gene>
<dbReference type="InterPro" id="IPR032675">
    <property type="entry name" value="LRR_dom_sf"/>
</dbReference>
<name>A0A4P9YQX2_ROZAC</name>
<dbReference type="EMBL" id="ML004915">
    <property type="protein sequence ID" value="RKP21998.1"/>
    <property type="molecule type" value="Genomic_DNA"/>
</dbReference>
<accession>A0A4P9YQX2</accession>
<evidence type="ECO:0000313" key="2">
    <source>
        <dbReference type="Proteomes" id="UP000281549"/>
    </source>
</evidence>
<sequence>MSRQRSIKKLKLFKDEPIKETNSRTPESYGPRGVRSPLENIKKKLRLLTLDILDQFKNNQDITVVNMTPSFAPIKNEIGLVLQSKGNVKSCTKPFYHGFKNLLFLDITRVPIHDDEIRYLIRLCKLRGLSLSYTEITFKGMKYLSHHAQFKDTLEVLKLAGIEGLDDSWLPLVQTFTNLN</sequence>
<dbReference type="SUPFAM" id="SSF52047">
    <property type="entry name" value="RNI-like"/>
    <property type="match status" value="1"/>
</dbReference>
<proteinExistence type="predicted"/>
<organism evidence="1 2">
    <name type="scientific">Rozella allomycis (strain CSF55)</name>
    <dbReference type="NCBI Taxonomy" id="988480"/>
    <lineage>
        <taxon>Eukaryota</taxon>
        <taxon>Fungi</taxon>
        <taxon>Fungi incertae sedis</taxon>
        <taxon>Cryptomycota</taxon>
        <taxon>Cryptomycota incertae sedis</taxon>
        <taxon>Rozella</taxon>
    </lineage>
</organism>
<feature type="non-terminal residue" evidence="1">
    <location>
        <position position="180"/>
    </location>
</feature>
<dbReference type="Gene3D" id="3.80.10.10">
    <property type="entry name" value="Ribonuclease Inhibitor"/>
    <property type="match status" value="1"/>
</dbReference>
<protein>
    <submittedName>
        <fullName evidence="1">Uncharacterized protein</fullName>
    </submittedName>
</protein>
<dbReference type="Proteomes" id="UP000281549">
    <property type="component" value="Unassembled WGS sequence"/>
</dbReference>
<evidence type="ECO:0000313" key="1">
    <source>
        <dbReference type="EMBL" id="RKP21998.1"/>
    </source>
</evidence>
<dbReference type="AlphaFoldDB" id="A0A4P9YQX2"/>